<dbReference type="SUPFAM" id="SSF53335">
    <property type="entry name" value="S-adenosyl-L-methionine-dependent methyltransferases"/>
    <property type="match status" value="1"/>
</dbReference>
<dbReference type="InterPro" id="IPR029063">
    <property type="entry name" value="SAM-dependent_MTases_sf"/>
</dbReference>
<dbReference type="NCBIfam" id="TIGR01444">
    <property type="entry name" value="fkbM_fam"/>
    <property type="match status" value="1"/>
</dbReference>
<reference evidence="2 3" key="1">
    <citation type="submission" date="2017-09" db="EMBL/GenBank/DDBJ databases">
        <authorList>
            <person name="Ehlers B."/>
            <person name="Leendertz F.H."/>
        </authorList>
    </citation>
    <scope>NUCLEOTIDE SEQUENCE [LARGE SCALE GENOMIC DNA]</scope>
    <source>
        <strain evidence="2 3">CGMCC 4.7095</strain>
    </source>
</reference>
<dbReference type="RefSeq" id="WP_097229456.1">
    <property type="nucleotide sequence ID" value="NZ_OCNE01000002.1"/>
</dbReference>
<dbReference type="Pfam" id="PF05050">
    <property type="entry name" value="Methyltransf_21"/>
    <property type="match status" value="1"/>
</dbReference>
<dbReference type="Proteomes" id="UP000219072">
    <property type="component" value="Unassembled WGS sequence"/>
</dbReference>
<dbReference type="InterPro" id="IPR006342">
    <property type="entry name" value="FkbM_mtfrase"/>
</dbReference>
<accession>A0A286DN29</accession>
<dbReference type="OrthoDB" id="424472at2"/>
<dbReference type="EMBL" id="OCNE01000002">
    <property type="protein sequence ID" value="SOD60092.1"/>
    <property type="molecule type" value="Genomic_DNA"/>
</dbReference>
<dbReference type="Gene3D" id="3.40.50.150">
    <property type="entry name" value="Vaccinia Virus protein VP39"/>
    <property type="match status" value="1"/>
</dbReference>
<dbReference type="PANTHER" id="PTHR34203">
    <property type="entry name" value="METHYLTRANSFERASE, FKBM FAMILY PROTEIN"/>
    <property type="match status" value="1"/>
</dbReference>
<dbReference type="AlphaFoldDB" id="A0A286DN29"/>
<dbReference type="PANTHER" id="PTHR34203:SF13">
    <property type="entry name" value="EXPRESSED PROTEIN"/>
    <property type="match status" value="1"/>
</dbReference>
<sequence length="265" mass="29767">MVPDLENIAGVNRHETEYLYEEIFVRQSYLPGLTDLPEGAVVFDVGANIGMYSLFVSALHPSASLYSFEPVPPVCEVLRRNLARHSPGATVFDHGLSDGDRREEFVFYPGYTVMSAQRDLADTSAEKSFVRDRVAREGYGESPEMLDELLDYRFREESHRCRLRRLSDVLDECGVETVDVLKIDVQRAELDVLRGIDDRHWPAIRQVIMEVHDDETAATAGQLDAVTAVLERQGLRVTRSQDELLKGSDRHTLFAVRSGGVPASV</sequence>
<dbReference type="GO" id="GO:0032259">
    <property type="term" value="P:methylation"/>
    <property type="evidence" value="ECO:0007669"/>
    <property type="project" value="UniProtKB-KW"/>
</dbReference>
<proteinExistence type="predicted"/>
<name>A0A286DN29_9ACTN</name>
<keyword evidence="2" id="KW-0808">Transferase</keyword>
<dbReference type="GO" id="GO:0008168">
    <property type="term" value="F:methyltransferase activity"/>
    <property type="evidence" value="ECO:0007669"/>
    <property type="project" value="UniProtKB-KW"/>
</dbReference>
<protein>
    <submittedName>
        <fullName evidence="2">Methyltransferase, FkbM family</fullName>
    </submittedName>
</protein>
<gene>
    <name evidence="2" type="ORF">SAMN06297387_10211</name>
</gene>
<evidence type="ECO:0000313" key="3">
    <source>
        <dbReference type="Proteomes" id="UP000219072"/>
    </source>
</evidence>
<organism evidence="2 3">
    <name type="scientific">Streptomyces zhaozhouensis</name>
    <dbReference type="NCBI Taxonomy" id="1300267"/>
    <lineage>
        <taxon>Bacteria</taxon>
        <taxon>Bacillati</taxon>
        <taxon>Actinomycetota</taxon>
        <taxon>Actinomycetes</taxon>
        <taxon>Kitasatosporales</taxon>
        <taxon>Streptomycetaceae</taxon>
        <taxon>Streptomyces</taxon>
    </lineage>
</organism>
<keyword evidence="2" id="KW-0489">Methyltransferase</keyword>
<feature type="domain" description="Methyltransferase FkbM" evidence="1">
    <location>
        <begin position="44"/>
        <end position="234"/>
    </location>
</feature>
<evidence type="ECO:0000313" key="2">
    <source>
        <dbReference type="EMBL" id="SOD60092.1"/>
    </source>
</evidence>
<evidence type="ECO:0000259" key="1">
    <source>
        <dbReference type="Pfam" id="PF05050"/>
    </source>
</evidence>
<dbReference type="InterPro" id="IPR052514">
    <property type="entry name" value="SAM-dependent_MTase"/>
</dbReference>
<keyword evidence="3" id="KW-1185">Reference proteome</keyword>